<dbReference type="PROSITE" id="PS01031">
    <property type="entry name" value="SHSP"/>
    <property type="match status" value="1"/>
</dbReference>
<dbReference type="AlphaFoldDB" id="A0A5N6QAK1"/>
<dbReference type="InterPro" id="IPR002068">
    <property type="entry name" value="A-crystallin/Hsp20_dom"/>
</dbReference>
<dbReference type="InterPro" id="IPR008978">
    <property type="entry name" value="HSP20-like_chaperone"/>
</dbReference>
<evidence type="ECO:0000256" key="1">
    <source>
        <dbReference type="ARBA" id="ARBA00023016"/>
    </source>
</evidence>
<dbReference type="EMBL" id="CM017321">
    <property type="protein sequence ID" value="KAE7995451.1"/>
    <property type="molecule type" value="Genomic_DNA"/>
</dbReference>
<keyword evidence="6" id="KW-1185">Reference proteome</keyword>
<name>A0A5N6QAK1_9ROSI</name>
<protein>
    <recommendedName>
        <fullName evidence="4">SHSP domain-containing protein</fullName>
    </recommendedName>
</protein>
<sequence length="138" mass="15741">MAMELPAALPPSWRRLYPSPLLFPYYIIPENYVHWNETPESHIFSVDLPGVRKEEIKVEVEDSRYLIIRTEAIDESSEPAKSFMRKFRLPGMVDIGGISAGYQNGVLTVTLPRSFRRREFHIDPADAPARVEIAARAA</sequence>
<dbReference type="InterPro" id="IPR031107">
    <property type="entry name" value="Small_HSP"/>
</dbReference>
<gene>
    <name evidence="5" type="ORF">FH972_000240</name>
</gene>
<dbReference type="OrthoDB" id="1431247at2759"/>
<proteinExistence type="inferred from homology"/>
<evidence type="ECO:0000256" key="2">
    <source>
        <dbReference type="PROSITE-ProRule" id="PRU00285"/>
    </source>
</evidence>
<keyword evidence="1" id="KW-0346">Stress response</keyword>
<organism evidence="5 6">
    <name type="scientific">Carpinus fangiana</name>
    <dbReference type="NCBI Taxonomy" id="176857"/>
    <lineage>
        <taxon>Eukaryota</taxon>
        <taxon>Viridiplantae</taxon>
        <taxon>Streptophyta</taxon>
        <taxon>Embryophyta</taxon>
        <taxon>Tracheophyta</taxon>
        <taxon>Spermatophyta</taxon>
        <taxon>Magnoliopsida</taxon>
        <taxon>eudicotyledons</taxon>
        <taxon>Gunneridae</taxon>
        <taxon>Pentapetalae</taxon>
        <taxon>rosids</taxon>
        <taxon>fabids</taxon>
        <taxon>Fagales</taxon>
        <taxon>Betulaceae</taxon>
        <taxon>Carpinus</taxon>
    </lineage>
</organism>
<evidence type="ECO:0000256" key="3">
    <source>
        <dbReference type="RuleBase" id="RU003616"/>
    </source>
</evidence>
<dbReference type="PANTHER" id="PTHR11527">
    <property type="entry name" value="HEAT-SHOCK PROTEIN 20 FAMILY MEMBER"/>
    <property type="match status" value="1"/>
</dbReference>
<evidence type="ECO:0000259" key="4">
    <source>
        <dbReference type="PROSITE" id="PS01031"/>
    </source>
</evidence>
<evidence type="ECO:0000313" key="5">
    <source>
        <dbReference type="EMBL" id="KAE7995451.1"/>
    </source>
</evidence>
<comment type="similarity">
    <text evidence="2 3">Belongs to the small heat shock protein (HSP20) family.</text>
</comment>
<dbReference type="Pfam" id="PF00011">
    <property type="entry name" value="HSP20"/>
    <property type="match status" value="1"/>
</dbReference>
<dbReference type="Gene3D" id="2.60.40.790">
    <property type="match status" value="1"/>
</dbReference>
<accession>A0A5N6QAK1</accession>
<feature type="domain" description="SHSP" evidence="4">
    <location>
        <begin position="22"/>
        <end position="128"/>
    </location>
</feature>
<dbReference type="SUPFAM" id="SSF49764">
    <property type="entry name" value="HSP20-like chaperones"/>
    <property type="match status" value="1"/>
</dbReference>
<dbReference type="Proteomes" id="UP000327013">
    <property type="component" value="Chromosome 1"/>
</dbReference>
<evidence type="ECO:0000313" key="6">
    <source>
        <dbReference type="Proteomes" id="UP000327013"/>
    </source>
</evidence>
<reference evidence="5 6" key="1">
    <citation type="submission" date="2019-06" db="EMBL/GenBank/DDBJ databases">
        <title>A chromosomal-level reference genome of Carpinus fangiana (Coryloideae, Betulaceae).</title>
        <authorList>
            <person name="Yang X."/>
            <person name="Wang Z."/>
            <person name="Zhang L."/>
            <person name="Hao G."/>
            <person name="Liu J."/>
            <person name="Yang Y."/>
        </authorList>
    </citation>
    <scope>NUCLEOTIDE SEQUENCE [LARGE SCALE GENOMIC DNA]</scope>
    <source>
        <strain evidence="5">Cfa_2016G</strain>
        <tissue evidence="5">Leaf</tissue>
    </source>
</reference>